<evidence type="ECO:0000256" key="3">
    <source>
        <dbReference type="SAM" id="MobiDB-lite"/>
    </source>
</evidence>
<dbReference type="Proteomes" id="UP000694910">
    <property type="component" value="Unplaced"/>
</dbReference>
<dbReference type="Gene3D" id="3.10.330.10">
    <property type="match status" value="1"/>
</dbReference>
<feature type="compositionally biased region" description="Polar residues" evidence="3">
    <location>
        <begin position="116"/>
        <end position="125"/>
    </location>
</feature>
<keyword evidence="2" id="KW-0067">ATP-binding</keyword>
<feature type="domain" description="CDC48" evidence="4">
    <location>
        <begin position="33"/>
        <end position="99"/>
    </location>
</feature>
<dbReference type="InterPro" id="IPR004201">
    <property type="entry name" value="Cdc48_dom2"/>
</dbReference>
<dbReference type="RefSeq" id="XP_004443992.2">
    <property type="nucleotide sequence ID" value="XM_004443935.2"/>
</dbReference>
<name>A0ABM0IAV3_CERSS</name>
<evidence type="ECO:0000313" key="5">
    <source>
        <dbReference type="Proteomes" id="UP000694910"/>
    </source>
</evidence>
<keyword evidence="5" id="KW-1185">Reference proteome</keyword>
<evidence type="ECO:0000256" key="2">
    <source>
        <dbReference type="ARBA" id="ARBA00022840"/>
    </source>
</evidence>
<keyword evidence="1" id="KW-0547">Nucleotide-binding</keyword>
<feature type="region of interest" description="Disordered" evidence="3">
    <location>
        <begin position="100"/>
        <end position="125"/>
    </location>
</feature>
<evidence type="ECO:0000256" key="1">
    <source>
        <dbReference type="ARBA" id="ARBA00022741"/>
    </source>
</evidence>
<reference evidence="6" key="1">
    <citation type="submission" date="2025-08" db="UniProtKB">
        <authorList>
            <consortium name="RefSeq"/>
        </authorList>
    </citation>
    <scope>IDENTIFICATION</scope>
</reference>
<dbReference type="GeneID" id="101396092"/>
<proteinExistence type="predicted"/>
<gene>
    <name evidence="6" type="primary">LOC101396092</name>
</gene>
<feature type="compositionally biased region" description="Basic and acidic residues" evidence="3">
    <location>
        <begin position="100"/>
        <end position="115"/>
    </location>
</feature>
<dbReference type="InterPro" id="IPR029067">
    <property type="entry name" value="CDC48_domain_2-like_sf"/>
</dbReference>
<evidence type="ECO:0000313" key="6">
    <source>
        <dbReference type="RefSeq" id="XP_004443992.2"/>
    </source>
</evidence>
<dbReference type="Pfam" id="PF02933">
    <property type="entry name" value="CDC48_2"/>
    <property type="match status" value="1"/>
</dbReference>
<organism evidence="5 6">
    <name type="scientific">Ceratotherium simum simum</name>
    <name type="common">Southern white rhinoceros</name>
    <dbReference type="NCBI Taxonomy" id="73337"/>
    <lineage>
        <taxon>Eukaryota</taxon>
        <taxon>Metazoa</taxon>
        <taxon>Chordata</taxon>
        <taxon>Craniata</taxon>
        <taxon>Vertebrata</taxon>
        <taxon>Euteleostomi</taxon>
        <taxon>Mammalia</taxon>
        <taxon>Eutheria</taxon>
        <taxon>Laurasiatheria</taxon>
        <taxon>Perissodactyla</taxon>
        <taxon>Rhinocerotidae</taxon>
        <taxon>Ceratotherium</taxon>
    </lineage>
</organism>
<sequence>MWSLLVILSIQPCPDVKYGKRIHVLPIDDTVEGITGNLFEVYLKPYFLEAYRPIRKGDIFLVRGGMRAVEFKVVETDPSPYCIVAPDTVIHCEGEPIKREVSSLHDPDTRSHEYSVRQSCGSYQD</sequence>
<accession>A0ABM0IAV3</accession>
<evidence type="ECO:0000259" key="4">
    <source>
        <dbReference type="SMART" id="SM01072"/>
    </source>
</evidence>
<dbReference type="SMART" id="SM01072">
    <property type="entry name" value="CDC48_2"/>
    <property type="match status" value="1"/>
</dbReference>
<dbReference type="SUPFAM" id="SSF54585">
    <property type="entry name" value="Cdc48 domain 2-like"/>
    <property type="match status" value="1"/>
</dbReference>
<protein>
    <submittedName>
        <fullName evidence="6">Transitional endoplasmic reticulum ATPase-like</fullName>
    </submittedName>
</protein>